<evidence type="ECO:0000313" key="9">
    <source>
        <dbReference type="EMBL" id="QHG08755.1"/>
    </source>
</evidence>
<evidence type="ECO:0000256" key="2">
    <source>
        <dbReference type="ARBA" id="ARBA00022679"/>
    </source>
</evidence>
<gene>
    <name evidence="9" type="ORF">GSF12_01855</name>
</gene>
<dbReference type="InterPro" id="IPR013482">
    <property type="entry name" value="Molybde_CF_guanTrfase"/>
</dbReference>
<reference evidence="9" key="1">
    <citation type="journal article" date="2020" name="Microbiol. Resour. Announc.">
        <title>Complete Genome Sequence of Moraxella osloensis Strain YV1, Isolated from an Australian Wastewater Treatment Plant.</title>
        <authorList>
            <person name="Batinovic S."/>
            <person name="Rice D.T.F."/>
            <person name="Seviour R.J."/>
            <person name="Petrovski S."/>
        </authorList>
    </citation>
    <scope>NUCLEOTIDE SEQUENCE</scope>
    <source>
        <strain evidence="9">YV1</strain>
    </source>
</reference>
<keyword evidence="6" id="KW-0342">GTP-binding</keyword>
<protein>
    <submittedName>
        <fullName evidence="9">NTP transferase domain-containing protein</fullName>
    </submittedName>
</protein>
<accession>A0A6P1KK75</accession>
<evidence type="ECO:0000256" key="1">
    <source>
        <dbReference type="ARBA" id="ARBA00022490"/>
    </source>
</evidence>
<keyword evidence="3" id="KW-0479">Metal-binding</keyword>
<keyword evidence="4" id="KW-0547">Nucleotide-binding</keyword>
<dbReference type="GO" id="GO:0005525">
    <property type="term" value="F:GTP binding"/>
    <property type="evidence" value="ECO:0007669"/>
    <property type="project" value="UniProtKB-KW"/>
</dbReference>
<dbReference type="GO" id="GO:0006777">
    <property type="term" value="P:Mo-molybdopterin cofactor biosynthetic process"/>
    <property type="evidence" value="ECO:0007669"/>
    <property type="project" value="UniProtKB-KW"/>
</dbReference>
<dbReference type="EMBL" id="CP047226">
    <property type="protein sequence ID" value="QHG08755.1"/>
    <property type="molecule type" value="Genomic_DNA"/>
</dbReference>
<dbReference type="Pfam" id="PF12804">
    <property type="entry name" value="NTP_transf_3"/>
    <property type="match status" value="1"/>
</dbReference>
<sequence length="223" mass="24982">MSDTQMTINLSGIVILAGGESSRMGSPKALLKVPTISNMGLTIHHDKLVSLLEFHVQETFSAKSPVLIADNGKNFLNNECYLTNSFIKAIPDYIPNAGALSAITSAMQYLIQHEQNISLNSYVLVLSCDSLVHALSLSQIFIHQSKKQQAYYLKDDKQKAYPLLGAYRLDLLPLLEAYLESGERKVMKFLMSIDSKALPMPKEWHNLANFNNKNEFELALQYL</sequence>
<name>A0A6P1KK75_FAUOS</name>
<evidence type="ECO:0000256" key="3">
    <source>
        <dbReference type="ARBA" id="ARBA00022723"/>
    </source>
</evidence>
<dbReference type="CDD" id="cd02503">
    <property type="entry name" value="MobA"/>
    <property type="match status" value="1"/>
</dbReference>
<dbReference type="Gene3D" id="3.90.550.10">
    <property type="entry name" value="Spore Coat Polysaccharide Biosynthesis Protein SpsA, Chain A"/>
    <property type="match status" value="1"/>
</dbReference>
<evidence type="ECO:0000256" key="5">
    <source>
        <dbReference type="ARBA" id="ARBA00022842"/>
    </source>
</evidence>
<dbReference type="PANTHER" id="PTHR19136">
    <property type="entry name" value="MOLYBDENUM COFACTOR GUANYLYLTRANSFERASE"/>
    <property type="match status" value="1"/>
</dbReference>
<evidence type="ECO:0000259" key="8">
    <source>
        <dbReference type="Pfam" id="PF12804"/>
    </source>
</evidence>
<evidence type="ECO:0000256" key="4">
    <source>
        <dbReference type="ARBA" id="ARBA00022741"/>
    </source>
</evidence>
<dbReference type="GO" id="GO:0046872">
    <property type="term" value="F:metal ion binding"/>
    <property type="evidence" value="ECO:0007669"/>
    <property type="project" value="UniProtKB-KW"/>
</dbReference>
<dbReference type="SUPFAM" id="SSF53448">
    <property type="entry name" value="Nucleotide-diphospho-sugar transferases"/>
    <property type="match status" value="1"/>
</dbReference>
<feature type="domain" description="MobA-like NTP transferase" evidence="8">
    <location>
        <begin position="14"/>
        <end position="188"/>
    </location>
</feature>
<proteinExistence type="predicted"/>
<evidence type="ECO:0000256" key="7">
    <source>
        <dbReference type="ARBA" id="ARBA00023150"/>
    </source>
</evidence>
<keyword evidence="2 9" id="KW-0808">Transferase</keyword>
<keyword evidence="7" id="KW-0501">Molybdenum cofactor biosynthesis</keyword>
<keyword evidence="5" id="KW-0460">Magnesium</keyword>
<keyword evidence="1" id="KW-0963">Cytoplasm</keyword>
<organism evidence="9">
    <name type="scientific">Faucicola osloensis</name>
    <name type="common">Moraxella osloensis</name>
    <dbReference type="NCBI Taxonomy" id="34062"/>
    <lineage>
        <taxon>Bacteria</taxon>
        <taxon>Pseudomonadati</taxon>
        <taxon>Pseudomonadota</taxon>
        <taxon>Gammaproteobacteria</taxon>
        <taxon>Moraxellales</taxon>
        <taxon>Moraxellaceae</taxon>
        <taxon>Faucicola</taxon>
    </lineage>
</organism>
<dbReference type="GO" id="GO:0016779">
    <property type="term" value="F:nucleotidyltransferase activity"/>
    <property type="evidence" value="ECO:0007669"/>
    <property type="project" value="TreeGrafter"/>
</dbReference>
<dbReference type="InterPro" id="IPR029044">
    <property type="entry name" value="Nucleotide-diphossugar_trans"/>
</dbReference>
<dbReference type="PANTHER" id="PTHR19136:SF81">
    <property type="entry name" value="MOLYBDENUM COFACTOR GUANYLYLTRANSFERASE"/>
    <property type="match status" value="1"/>
</dbReference>
<dbReference type="AlphaFoldDB" id="A0A6P1KK75"/>
<dbReference type="InterPro" id="IPR025877">
    <property type="entry name" value="MobA-like_NTP_Trfase"/>
</dbReference>
<evidence type="ECO:0000256" key="6">
    <source>
        <dbReference type="ARBA" id="ARBA00023134"/>
    </source>
</evidence>